<dbReference type="GO" id="GO:0004177">
    <property type="term" value="F:aminopeptidase activity"/>
    <property type="evidence" value="ECO:0007669"/>
    <property type="project" value="UniProtKB-KW"/>
</dbReference>
<dbReference type="EMBL" id="SGXA01000003">
    <property type="protein sequence ID" value="RZS69130.1"/>
    <property type="molecule type" value="Genomic_DNA"/>
</dbReference>
<comment type="caution">
    <text evidence="1">The sequence shown here is derived from an EMBL/GenBank/DDBJ whole genome shotgun (WGS) entry which is preliminary data.</text>
</comment>
<accession>A0A4V2F087</accession>
<dbReference type="Gene3D" id="3.90.230.10">
    <property type="entry name" value="Creatinase/methionine aminopeptidase superfamily"/>
    <property type="match status" value="1"/>
</dbReference>
<dbReference type="Proteomes" id="UP000293874">
    <property type="component" value="Unassembled WGS sequence"/>
</dbReference>
<keyword evidence="1" id="KW-0378">Hydrolase</keyword>
<proteinExistence type="predicted"/>
<evidence type="ECO:0000313" key="2">
    <source>
        <dbReference type="Proteomes" id="UP000293874"/>
    </source>
</evidence>
<sequence>MKQRPVFLKEIDWPESGTVSPIIFPPADELLLRIERCRQQMRARGLSHLLVYGDREHFANLLYLVHFDPRFEEALLILDLHSDPLLLVGNECVSHLTVSPLYNAARLRYERYQPFSLLSQPRDESRSLEIIFTEEGITSGATVGCVGWKYFSATELQRPQHAIDLPAFIVDSLRGLCGADNVTNATDLFMSPAYGLKTTCSAFEIAHFEFSNCMAADGMRNLLKNFRAGVTDFELVNEYRLTGYPLGCHTGIKSSGNLHIGLSSPVGAIIRKGDPCSTNISYWGSNICRAGWVAESESDLPPEAKDYVEAFAVPYFLACVQWLQQLRIGTKGKLLYDLIQELLPFDQFAVFLNPGHLIHFEEWVSSPVYRDSEDEIRSGMYFQFDIIPRSKTYFSSRMEDGIVVADEALRQKLQQEYPATWNRCMARRAFMEDVLGIVLPEEILPLSDTAGIVPPFFLNYRKVLSLKN</sequence>
<keyword evidence="2" id="KW-1185">Reference proteome</keyword>
<keyword evidence="1" id="KW-0645">Protease</keyword>
<dbReference type="RefSeq" id="WP_130543494.1">
    <property type="nucleotide sequence ID" value="NZ_CP042431.1"/>
</dbReference>
<organism evidence="1 2">
    <name type="scientific">Pseudobacter ginsenosidimutans</name>
    <dbReference type="NCBI Taxonomy" id="661488"/>
    <lineage>
        <taxon>Bacteria</taxon>
        <taxon>Pseudomonadati</taxon>
        <taxon>Bacteroidota</taxon>
        <taxon>Chitinophagia</taxon>
        <taxon>Chitinophagales</taxon>
        <taxon>Chitinophagaceae</taxon>
        <taxon>Pseudobacter</taxon>
    </lineage>
</organism>
<keyword evidence="1" id="KW-0031">Aminopeptidase</keyword>
<dbReference type="AlphaFoldDB" id="A0A4V2F087"/>
<dbReference type="InterPro" id="IPR036005">
    <property type="entry name" value="Creatinase/aminopeptidase-like"/>
</dbReference>
<evidence type="ECO:0000313" key="1">
    <source>
        <dbReference type="EMBL" id="RZS69130.1"/>
    </source>
</evidence>
<reference evidence="1 2" key="1">
    <citation type="submission" date="2019-02" db="EMBL/GenBank/DDBJ databases">
        <title>Genomic Encyclopedia of Type Strains, Phase IV (KMG-IV): sequencing the most valuable type-strain genomes for metagenomic binning, comparative biology and taxonomic classification.</title>
        <authorList>
            <person name="Goeker M."/>
        </authorList>
    </citation>
    <scope>NUCLEOTIDE SEQUENCE [LARGE SCALE GENOMIC DNA]</scope>
    <source>
        <strain evidence="1 2">DSM 18116</strain>
    </source>
</reference>
<protein>
    <submittedName>
        <fullName evidence="1">Xaa-Pro aminopeptidase</fullName>
    </submittedName>
</protein>
<name>A0A4V2F087_9BACT</name>
<dbReference type="OrthoDB" id="9778159at2"/>
<gene>
    <name evidence="1" type="ORF">EV199_4956</name>
</gene>
<dbReference type="SUPFAM" id="SSF55920">
    <property type="entry name" value="Creatinase/aminopeptidase"/>
    <property type="match status" value="1"/>
</dbReference>